<evidence type="ECO:0000313" key="4">
    <source>
        <dbReference type="Proteomes" id="UP000784286"/>
    </source>
</evidence>
<dbReference type="GO" id="GO:0016788">
    <property type="term" value="F:hydrolase activity, acting on ester bonds"/>
    <property type="evidence" value="ECO:0007669"/>
    <property type="project" value="UniProtKB-ARBA"/>
</dbReference>
<evidence type="ECO:0000313" key="3">
    <source>
        <dbReference type="EMBL" id="MBU3855068.1"/>
    </source>
</evidence>
<gene>
    <name evidence="3" type="ORF">H9928_00650</name>
</gene>
<evidence type="ECO:0008006" key="5">
    <source>
        <dbReference type="Google" id="ProtNLM"/>
    </source>
</evidence>
<dbReference type="PANTHER" id="PTHR31084:SF0">
    <property type="entry name" value="ALPHA-L-FUCOSIDASE 2"/>
    <property type="match status" value="1"/>
</dbReference>
<dbReference type="Gene3D" id="1.50.10.10">
    <property type="match status" value="1"/>
</dbReference>
<dbReference type="AlphaFoldDB" id="A0A948TKD1"/>
<dbReference type="GO" id="GO:0005975">
    <property type="term" value="P:carbohydrate metabolic process"/>
    <property type="evidence" value="ECO:0007669"/>
    <property type="project" value="InterPro"/>
</dbReference>
<organism evidence="3 4">
    <name type="scientific">Candidatus Phocaeicola excrementipullorum</name>
    <dbReference type="NCBI Taxonomy" id="2838731"/>
    <lineage>
        <taxon>Bacteria</taxon>
        <taxon>Pseudomonadati</taxon>
        <taxon>Bacteroidota</taxon>
        <taxon>Bacteroidia</taxon>
        <taxon>Bacteroidales</taxon>
        <taxon>Bacteroidaceae</taxon>
        <taxon>Phocaeicola</taxon>
    </lineage>
</organism>
<dbReference type="Gene3D" id="3.40.50.1110">
    <property type="entry name" value="SGNH hydrolase"/>
    <property type="match status" value="1"/>
</dbReference>
<dbReference type="InterPro" id="IPR012341">
    <property type="entry name" value="6hp_glycosidase-like_sf"/>
</dbReference>
<dbReference type="SUPFAM" id="SSF48208">
    <property type="entry name" value="Six-hairpin glycosidases"/>
    <property type="match status" value="1"/>
</dbReference>
<accession>A0A948TKD1</accession>
<name>A0A948TKD1_9BACT</name>
<dbReference type="Pfam" id="PF21307">
    <property type="entry name" value="Glyco_hydro_95_C"/>
    <property type="match status" value="1"/>
</dbReference>
<dbReference type="PANTHER" id="PTHR31084">
    <property type="entry name" value="ALPHA-L-FUCOSIDASE 2"/>
    <property type="match status" value="1"/>
</dbReference>
<comment type="caution">
    <text evidence="3">The sequence shown here is derived from an EMBL/GenBank/DDBJ whole genome shotgun (WGS) entry which is preliminary data.</text>
</comment>
<reference evidence="3" key="2">
    <citation type="submission" date="2021-04" db="EMBL/GenBank/DDBJ databases">
        <authorList>
            <person name="Gilroy R."/>
        </authorList>
    </citation>
    <scope>NUCLEOTIDE SEQUENCE</scope>
    <source>
        <strain evidence="3">8470</strain>
    </source>
</reference>
<feature type="domain" description="Glycosyl hydrolase family 95 catalytic" evidence="2">
    <location>
        <begin position="456"/>
        <end position="808"/>
    </location>
</feature>
<dbReference type="Pfam" id="PF22124">
    <property type="entry name" value="Glyco_hydro_95_cat"/>
    <property type="match status" value="1"/>
</dbReference>
<dbReference type="InterPro" id="IPR054363">
    <property type="entry name" value="GH95_cat"/>
</dbReference>
<proteinExistence type="predicted"/>
<sequence length="889" mass="100242">MKHLFLLIALGIGSGLTVKAQSHTRISLPALFSDHVVLQQQDSVPVWGWGEAGSKVCIVGSWSSKDTVSARVGDDGRWMAKVKTAHYGGPYTLRIFQPKREAEGIMLEDVMLGEVWLCSGQSNMEWTPANGLVDQAQEIGAADYPQVRFFSLKKVGSKDLQDDCQATWECCSPDVYGLHFDHIPTVWDEGIPLGNGIMGTLIWQKGENLRLALDRADLWDLRPVKEFSGPNYSYKFICDAVEKKDLKPVYEMIDARTSRDIAPTKIPAGAIEFPVKALGEVASVDLDVRTAVCTIVWKNGVAGQFFTSATDRTGHFRFTNLPGKLELNWQAPAFEAPEGSKVASNALARLGYKPGRTVRKGNRITYTQKAYGDVKYEVDIRWTCPDAHSLEGVYCLTTQGTWYSEQTAADKLMDAYTKDFRSALQEHVEWWKKYWEQCRIDLPDKVLERQWYLEMYKFGAASRKDAPPICLQAVWTADNGQTPPWRGDFHNDLNTQLSYWPGYASNHLEESAVFTDWLWRIKDNSEAYTRQFFGVDGLNVPCISTLDGKNLGGWNPYSHQPAASGWLAHHFYLQWKYSADQDFLKDRAYPWVKEAARYFEQISIKGADGKRRLPLSSSPEINDNSLDAWFKETTNFDLACIRFTLRAAREMAEALGLDEEAAHWKDLESEWPDFASDATGLCIAPGYPLQYTHRHLSHLLAIHPLGLLDVSQGKEVERLVRRSIHHYEEMGTRGWVGYSYSWLANMQARVLDGDAAARSLHIFIKAFCSPNSFHLNGDQLKKGYSGFTYRPFTLEGNFACASAIQEMLLQSHTGVIRVFPAVPEYWQDASFKDMRAMGAFLVSASMKGGNVERITVRSEKGGTLKILNPFTSRVEKKAMKPGECIEITE</sequence>
<evidence type="ECO:0000259" key="2">
    <source>
        <dbReference type="Pfam" id="PF22124"/>
    </source>
</evidence>
<dbReference type="SUPFAM" id="SSF52266">
    <property type="entry name" value="SGNH hydrolase"/>
    <property type="match status" value="1"/>
</dbReference>
<dbReference type="GO" id="GO:0004560">
    <property type="term" value="F:alpha-L-fucosidase activity"/>
    <property type="evidence" value="ECO:0007669"/>
    <property type="project" value="TreeGrafter"/>
</dbReference>
<reference evidence="3" key="1">
    <citation type="journal article" date="2021" name="PeerJ">
        <title>Extensive microbial diversity within the chicken gut microbiome revealed by metagenomics and culture.</title>
        <authorList>
            <person name="Gilroy R."/>
            <person name="Ravi A."/>
            <person name="Getino M."/>
            <person name="Pursley I."/>
            <person name="Horton D.L."/>
            <person name="Alikhan N.F."/>
            <person name="Baker D."/>
            <person name="Gharbi K."/>
            <person name="Hall N."/>
            <person name="Watson M."/>
            <person name="Adriaenssens E.M."/>
            <person name="Foster-Nyarko E."/>
            <person name="Jarju S."/>
            <person name="Secka A."/>
            <person name="Antonio M."/>
            <person name="Oren A."/>
            <person name="Chaudhuri R.R."/>
            <person name="La Ragione R."/>
            <person name="Hildebrand F."/>
            <person name="Pallen M.J."/>
        </authorList>
    </citation>
    <scope>NUCLEOTIDE SEQUENCE</scope>
    <source>
        <strain evidence="3">8470</strain>
    </source>
</reference>
<dbReference type="EMBL" id="JAHLFJ010000005">
    <property type="protein sequence ID" value="MBU3855068.1"/>
    <property type="molecule type" value="Genomic_DNA"/>
</dbReference>
<dbReference type="InterPro" id="IPR049053">
    <property type="entry name" value="AFCA-like_C"/>
</dbReference>
<evidence type="ECO:0000259" key="1">
    <source>
        <dbReference type="Pfam" id="PF21307"/>
    </source>
</evidence>
<dbReference type="Proteomes" id="UP000784286">
    <property type="component" value="Unassembled WGS sequence"/>
</dbReference>
<dbReference type="InterPro" id="IPR036514">
    <property type="entry name" value="SGNH_hydro_sf"/>
</dbReference>
<dbReference type="InterPro" id="IPR008928">
    <property type="entry name" value="6-hairpin_glycosidase_sf"/>
</dbReference>
<feature type="domain" description="Alpha fucosidase A-like C-terminal" evidence="1">
    <location>
        <begin position="810"/>
        <end position="876"/>
    </location>
</feature>
<protein>
    <recommendedName>
        <fullName evidence="5">Glycosyl hydrolase family 95 N-terminal domain-containing protein</fullName>
    </recommendedName>
</protein>